<name>A0A015UY40_BACFG</name>
<dbReference type="Proteomes" id="UP000020773">
    <property type="component" value="Unassembled WGS sequence"/>
</dbReference>
<comment type="caution">
    <text evidence="1">The sequence shown here is derived from an EMBL/GenBank/DDBJ whole genome shotgun (WGS) entry which is preliminary data.</text>
</comment>
<feature type="non-terminal residue" evidence="1">
    <location>
        <position position="31"/>
    </location>
</feature>
<dbReference type="PROSITE" id="PS51257">
    <property type="entry name" value="PROKAR_LIPOPROTEIN"/>
    <property type="match status" value="1"/>
</dbReference>
<accession>A0A015UY40</accession>
<protein>
    <recommendedName>
        <fullName evidence="3">Lipoprotein</fullName>
    </recommendedName>
</protein>
<dbReference type="EMBL" id="JGDB01000341">
    <property type="protein sequence ID" value="EXY87941.1"/>
    <property type="molecule type" value="Genomic_DNA"/>
</dbReference>
<organism evidence="1 2">
    <name type="scientific">Bacteroides fragilis str. 3998T(B)3</name>
    <dbReference type="NCBI Taxonomy" id="1339316"/>
    <lineage>
        <taxon>Bacteria</taxon>
        <taxon>Pseudomonadati</taxon>
        <taxon>Bacteroidota</taxon>
        <taxon>Bacteroidia</taxon>
        <taxon>Bacteroidales</taxon>
        <taxon>Bacteroidaceae</taxon>
        <taxon>Bacteroides</taxon>
    </lineage>
</organism>
<evidence type="ECO:0000313" key="2">
    <source>
        <dbReference type="Proteomes" id="UP000020773"/>
    </source>
</evidence>
<evidence type="ECO:0000313" key="1">
    <source>
        <dbReference type="EMBL" id="EXY87941.1"/>
    </source>
</evidence>
<reference evidence="1 2" key="1">
    <citation type="submission" date="2014-02" db="EMBL/GenBank/DDBJ databases">
        <authorList>
            <person name="Sears C."/>
            <person name="Carroll K."/>
            <person name="Sack B.R."/>
            <person name="Qadri F."/>
            <person name="Myers L.L."/>
            <person name="Chung G.-T."/>
            <person name="Escheverria P."/>
            <person name="Fraser C.M."/>
            <person name="Sadzewicz L."/>
            <person name="Shefchek K.A."/>
            <person name="Tallon L."/>
            <person name="Das S.P."/>
            <person name="Daugherty S."/>
            <person name="Mongodin E.F."/>
        </authorList>
    </citation>
    <scope>NUCLEOTIDE SEQUENCE [LARGE SCALE GENOMIC DNA]</scope>
    <source>
        <strain evidence="2">3998T(B)3</strain>
    </source>
</reference>
<proteinExistence type="predicted"/>
<sequence>MENYKQNYIHKPYLFLAILFSLLSCQKEVVS</sequence>
<evidence type="ECO:0008006" key="3">
    <source>
        <dbReference type="Google" id="ProtNLM"/>
    </source>
</evidence>
<dbReference type="AlphaFoldDB" id="A0A015UY40"/>
<gene>
    <name evidence="1" type="ORF">M125_5429</name>
</gene>